<dbReference type="EMBL" id="BPWL01000002">
    <property type="protein sequence ID" value="GJJ06980.1"/>
    <property type="molecule type" value="Genomic_DNA"/>
</dbReference>
<proteinExistence type="predicted"/>
<comment type="caution">
    <text evidence="2">The sequence shown here is derived from an EMBL/GenBank/DDBJ whole genome shotgun (WGS) entry which is preliminary data.</text>
</comment>
<organism evidence="2 3">
    <name type="scientific">Clathrus columnatus</name>
    <dbReference type="NCBI Taxonomy" id="1419009"/>
    <lineage>
        <taxon>Eukaryota</taxon>
        <taxon>Fungi</taxon>
        <taxon>Dikarya</taxon>
        <taxon>Basidiomycota</taxon>
        <taxon>Agaricomycotina</taxon>
        <taxon>Agaricomycetes</taxon>
        <taxon>Phallomycetidae</taxon>
        <taxon>Phallales</taxon>
        <taxon>Clathraceae</taxon>
        <taxon>Clathrus</taxon>
    </lineage>
</organism>
<dbReference type="Proteomes" id="UP001050691">
    <property type="component" value="Unassembled WGS sequence"/>
</dbReference>
<keyword evidence="3" id="KW-1185">Reference proteome</keyword>
<feature type="compositionally biased region" description="Polar residues" evidence="1">
    <location>
        <begin position="89"/>
        <end position="98"/>
    </location>
</feature>
<dbReference type="AlphaFoldDB" id="A0AAV5A1U3"/>
<sequence>MNDVKEDSNQKGSLIPPRSVSRKKRAVLAANQVELLKSKAIVEACAMSRVISRQVSALLEPTFSVTDRDRDTTESPDEKTLDGYCLSLLGNSRESPQPSSSCLLDSLEDEPNSEQLSDDDSSGATEDADEFSISTTWNYDTVQEEEVFVKRLYRYHDEIDGFTQMDISCLKRLLESREAELPDAWTAVKVRELIVYQVATLEQLLQRIEFKEWDTMVTFMANASTEKYNRSRTLAYMHQRQADFLKAGLESGKLDHNLSAFKDWWLTASPWLHHRVAKV</sequence>
<evidence type="ECO:0000313" key="3">
    <source>
        <dbReference type="Proteomes" id="UP001050691"/>
    </source>
</evidence>
<evidence type="ECO:0000256" key="1">
    <source>
        <dbReference type="SAM" id="MobiDB-lite"/>
    </source>
</evidence>
<name>A0AAV5A1U3_9AGAM</name>
<feature type="region of interest" description="Disordered" evidence="1">
    <location>
        <begin position="1"/>
        <end position="21"/>
    </location>
</feature>
<feature type="region of interest" description="Disordered" evidence="1">
    <location>
        <begin position="88"/>
        <end position="127"/>
    </location>
</feature>
<reference evidence="2" key="1">
    <citation type="submission" date="2021-10" db="EMBL/GenBank/DDBJ databases">
        <title>De novo Genome Assembly of Clathrus columnatus (Basidiomycota, Fungi) Using Illumina and Nanopore Sequence Data.</title>
        <authorList>
            <person name="Ogiso-Tanaka E."/>
            <person name="Itagaki H."/>
            <person name="Hosoya T."/>
            <person name="Hosaka K."/>
        </authorList>
    </citation>
    <scope>NUCLEOTIDE SEQUENCE</scope>
    <source>
        <strain evidence="2">MO-923</strain>
    </source>
</reference>
<evidence type="ECO:0000313" key="2">
    <source>
        <dbReference type="EMBL" id="GJJ06980.1"/>
    </source>
</evidence>
<protein>
    <submittedName>
        <fullName evidence="2">Uncharacterized protein</fullName>
    </submittedName>
</protein>
<accession>A0AAV5A1U3</accession>
<feature type="compositionally biased region" description="Acidic residues" evidence="1">
    <location>
        <begin position="106"/>
        <end position="127"/>
    </location>
</feature>
<gene>
    <name evidence="2" type="ORF">Clacol_001178</name>
</gene>